<keyword evidence="3" id="KW-1185">Reference proteome</keyword>
<name>A0ABV8X4P0_9LACT</name>
<dbReference type="PANTHER" id="PTHR40078:SF1">
    <property type="entry name" value="INTEGRAL MEMBRANE PROTEIN"/>
    <property type="match status" value="1"/>
</dbReference>
<keyword evidence="1" id="KW-1133">Transmembrane helix</keyword>
<protein>
    <submittedName>
        <fullName evidence="2">YitT family protein</fullName>
    </submittedName>
</protein>
<dbReference type="InterPro" id="IPR038750">
    <property type="entry name" value="YczE/YyaS-like"/>
</dbReference>
<feature type="transmembrane region" description="Helical" evidence="1">
    <location>
        <begin position="9"/>
        <end position="27"/>
    </location>
</feature>
<dbReference type="RefSeq" id="WP_378154926.1">
    <property type="nucleotide sequence ID" value="NZ_JBHSEC010000019.1"/>
</dbReference>
<dbReference type="PANTHER" id="PTHR40078">
    <property type="entry name" value="INTEGRAL MEMBRANE PROTEIN-RELATED"/>
    <property type="match status" value="1"/>
</dbReference>
<feature type="transmembrane region" description="Helical" evidence="1">
    <location>
        <begin position="77"/>
        <end position="97"/>
    </location>
</feature>
<sequence length="211" mass="23236">MNREQLWRWGFYCIGMIILALGIAMTIKGDRLGIAPWDVLHVGLYMNYGLTIGTWNIIVSASLLVIIYFLSKKMPSLPTWLNIFVIGIFIDIYLYILPSVSSITGNIVMFVSGILIMGIGIGLYVAPEIGAGPRDSLMLYIGKRTGWGLRKVRTLLEAAAAIVGWVLGGPVGIGTIIMAILLGQVVHYSISRFRFLLEKCQNIGDSQLKAE</sequence>
<gene>
    <name evidence="2" type="ORF">ACFOZY_09975</name>
</gene>
<feature type="transmembrane region" description="Helical" evidence="1">
    <location>
        <begin position="47"/>
        <end position="70"/>
    </location>
</feature>
<evidence type="ECO:0000313" key="3">
    <source>
        <dbReference type="Proteomes" id="UP001595817"/>
    </source>
</evidence>
<proteinExistence type="predicted"/>
<keyword evidence="1" id="KW-0812">Transmembrane</keyword>
<organism evidence="2 3">
    <name type="scientific">Chungangia koreensis</name>
    <dbReference type="NCBI Taxonomy" id="752657"/>
    <lineage>
        <taxon>Bacteria</taxon>
        <taxon>Bacillati</taxon>
        <taxon>Bacillota</taxon>
        <taxon>Bacilli</taxon>
        <taxon>Lactobacillales</taxon>
        <taxon>Chungangia</taxon>
    </lineage>
</organism>
<dbReference type="Proteomes" id="UP001595817">
    <property type="component" value="Unassembled WGS sequence"/>
</dbReference>
<evidence type="ECO:0000256" key="1">
    <source>
        <dbReference type="SAM" id="Phobius"/>
    </source>
</evidence>
<comment type="caution">
    <text evidence="2">The sequence shown here is derived from an EMBL/GenBank/DDBJ whole genome shotgun (WGS) entry which is preliminary data.</text>
</comment>
<feature type="transmembrane region" description="Helical" evidence="1">
    <location>
        <begin position="103"/>
        <end position="126"/>
    </location>
</feature>
<reference evidence="3" key="1">
    <citation type="journal article" date="2019" name="Int. J. Syst. Evol. Microbiol.">
        <title>The Global Catalogue of Microorganisms (GCM) 10K type strain sequencing project: providing services to taxonomists for standard genome sequencing and annotation.</title>
        <authorList>
            <consortium name="The Broad Institute Genomics Platform"/>
            <consortium name="The Broad Institute Genome Sequencing Center for Infectious Disease"/>
            <person name="Wu L."/>
            <person name="Ma J."/>
        </authorList>
    </citation>
    <scope>NUCLEOTIDE SEQUENCE [LARGE SCALE GENOMIC DNA]</scope>
    <source>
        <strain evidence="3">CCUG 59778</strain>
    </source>
</reference>
<dbReference type="Pfam" id="PF19700">
    <property type="entry name" value="DUF6198"/>
    <property type="match status" value="1"/>
</dbReference>
<dbReference type="EMBL" id="JBHSEC010000019">
    <property type="protein sequence ID" value="MFC4410741.1"/>
    <property type="molecule type" value="Genomic_DNA"/>
</dbReference>
<keyword evidence="1" id="KW-0472">Membrane</keyword>
<evidence type="ECO:0000313" key="2">
    <source>
        <dbReference type="EMBL" id="MFC4410741.1"/>
    </source>
</evidence>
<accession>A0ABV8X4P0</accession>